<evidence type="ECO:0000313" key="3">
    <source>
        <dbReference type="EnsemblMetazoa" id="GAUT035239-PA"/>
    </source>
</evidence>
<feature type="domain" description="BTB" evidence="1">
    <location>
        <begin position="184"/>
        <end position="251"/>
    </location>
</feature>
<sequence>MASSTAIKIGVKASGHTKVKVHKYRYPWTIDNFSFCHRRGVNSPVFTTGANDETEWHLALIPCAPCRTFYMKVYLYMKSSTKEVIDAKVKFNLLNSIGEIVFVTEESSHTFTVETPSTFINVHEDSILKENDGLLIGDKLVITCMIDEQYIVNSAAHLIVGKYEEDEDKLSLDLGNLLENEKFSDVTLAVDGHEIRAHKNILAARSRVFAAMFEHEMEERQLNRVVITDVNHIVLKEMLTYIYTGKISNLNIIALDLLAAADKYALGSLKILCENALYVNPTVENAGETLILADLHKAHQLKAKIITFIKAYLYLDIVDEKQFSLYLICKTPPAKAIFKFSILNVKKEEAYVRINEKLKHFSQESRCWGYKSFICLDTLLKKAKDLLPDTKLTIVCEISEVDIVNITNPVDQPKIMRSKVIEDKLIEKFDNLFTNHRFSDVTFAVGEHEIKAHKTRSNVFAAMFEHEMEERTLHRVVITDIGHEVLNEMLKFVYTGKAPNLYEMTHGLLAAADKVK</sequence>
<feature type="domain" description="MATH" evidence="2">
    <location>
        <begin position="23"/>
        <end position="146"/>
    </location>
</feature>
<dbReference type="STRING" id="7395.A0A1A9VF18"/>
<dbReference type="PROSITE" id="PS50097">
    <property type="entry name" value="BTB"/>
    <property type="match status" value="2"/>
</dbReference>
<dbReference type="VEuPathDB" id="VectorBase:GAUT035239"/>
<dbReference type="Proteomes" id="UP000078200">
    <property type="component" value="Unassembled WGS sequence"/>
</dbReference>
<evidence type="ECO:0000259" key="1">
    <source>
        <dbReference type="PROSITE" id="PS50097"/>
    </source>
</evidence>
<dbReference type="PROSITE" id="PS50144">
    <property type="entry name" value="MATH"/>
    <property type="match status" value="1"/>
</dbReference>
<dbReference type="GO" id="GO:0030163">
    <property type="term" value="P:protein catabolic process"/>
    <property type="evidence" value="ECO:0007669"/>
    <property type="project" value="UniProtKB-ARBA"/>
</dbReference>
<dbReference type="InterPro" id="IPR008974">
    <property type="entry name" value="TRAF-like"/>
</dbReference>
<proteinExistence type="predicted"/>
<keyword evidence="4" id="KW-1185">Reference proteome</keyword>
<dbReference type="SMART" id="SM00225">
    <property type="entry name" value="BTB"/>
    <property type="match status" value="2"/>
</dbReference>
<dbReference type="FunFam" id="3.30.710.10:FF:000159">
    <property type="entry name" value="Speckle-type POZ protein B"/>
    <property type="match status" value="1"/>
</dbReference>
<evidence type="ECO:0000259" key="2">
    <source>
        <dbReference type="PROSITE" id="PS50144"/>
    </source>
</evidence>
<dbReference type="InterPro" id="IPR011333">
    <property type="entry name" value="SKP1/BTB/POZ_sf"/>
</dbReference>
<dbReference type="Pfam" id="PF00651">
    <property type="entry name" value="BTB"/>
    <property type="match status" value="2"/>
</dbReference>
<name>A0A1A9VF18_GLOAU</name>
<protein>
    <recommendedName>
        <fullName evidence="5">BTB domain-containing protein</fullName>
    </recommendedName>
</protein>
<evidence type="ECO:0008006" key="5">
    <source>
        <dbReference type="Google" id="ProtNLM"/>
    </source>
</evidence>
<dbReference type="SUPFAM" id="SSF54695">
    <property type="entry name" value="POZ domain"/>
    <property type="match status" value="2"/>
</dbReference>
<dbReference type="Gene3D" id="3.30.710.10">
    <property type="entry name" value="Potassium Channel Kv1.1, Chain A"/>
    <property type="match status" value="2"/>
</dbReference>
<dbReference type="InterPro" id="IPR002083">
    <property type="entry name" value="MATH/TRAF_dom"/>
</dbReference>
<dbReference type="SUPFAM" id="SSF49599">
    <property type="entry name" value="TRAF domain-like"/>
    <property type="match status" value="2"/>
</dbReference>
<dbReference type="EnsemblMetazoa" id="GAUT035239-RA">
    <property type="protein sequence ID" value="GAUT035239-PA"/>
    <property type="gene ID" value="GAUT035239"/>
</dbReference>
<feature type="domain" description="BTB" evidence="1">
    <location>
        <begin position="439"/>
        <end position="497"/>
    </location>
</feature>
<organism evidence="3 4">
    <name type="scientific">Glossina austeni</name>
    <name type="common">Savannah tsetse fly</name>
    <dbReference type="NCBI Taxonomy" id="7395"/>
    <lineage>
        <taxon>Eukaryota</taxon>
        <taxon>Metazoa</taxon>
        <taxon>Ecdysozoa</taxon>
        <taxon>Arthropoda</taxon>
        <taxon>Hexapoda</taxon>
        <taxon>Insecta</taxon>
        <taxon>Pterygota</taxon>
        <taxon>Neoptera</taxon>
        <taxon>Endopterygota</taxon>
        <taxon>Diptera</taxon>
        <taxon>Brachycera</taxon>
        <taxon>Muscomorpha</taxon>
        <taxon>Hippoboscoidea</taxon>
        <taxon>Glossinidae</taxon>
        <taxon>Glossina</taxon>
    </lineage>
</organism>
<dbReference type="PANTHER" id="PTHR24413">
    <property type="entry name" value="SPECKLE-TYPE POZ PROTEIN"/>
    <property type="match status" value="1"/>
</dbReference>
<reference evidence="3" key="1">
    <citation type="submission" date="2020-05" db="UniProtKB">
        <authorList>
            <consortium name="EnsemblMetazoa"/>
        </authorList>
    </citation>
    <scope>IDENTIFICATION</scope>
    <source>
        <strain evidence="3">TTRI</strain>
    </source>
</reference>
<dbReference type="Gene3D" id="2.60.210.10">
    <property type="entry name" value="Apoptosis, Tumor Necrosis Factor Receptor Associated Protein 2, Chain A"/>
    <property type="match status" value="2"/>
</dbReference>
<accession>A0A1A9VF18</accession>
<dbReference type="InterPro" id="IPR000210">
    <property type="entry name" value="BTB/POZ_dom"/>
</dbReference>
<evidence type="ECO:0000313" key="4">
    <source>
        <dbReference type="Proteomes" id="UP000078200"/>
    </source>
</evidence>
<dbReference type="Pfam" id="PF22486">
    <property type="entry name" value="MATH_2"/>
    <property type="match status" value="2"/>
</dbReference>
<dbReference type="AlphaFoldDB" id="A0A1A9VF18"/>